<proteinExistence type="predicted"/>
<feature type="transmembrane region" description="Helical" evidence="1">
    <location>
        <begin position="73"/>
        <end position="93"/>
    </location>
</feature>
<reference evidence="2" key="1">
    <citation type="journal article" date="2024" name="Antonie Van Leeuwenhoek">
        <title>Bradyrhizobium ontarionense sp. nov., a novel bacterial symbiont isolated from Aeschynomene indica (Indian jointvetch), harbours photosynthesis, nitrogen fixation and nitrous oxide (N2O) reductase genes.</title>
        <authorList>
            <person name="Bromfield E.S.P."/>
            <person name="Cloutier S."/>
        </authorList>
    </citation>
    <scope>NUCLEOTIDE SEQUENCE</scope>
    <source>
        <strain evidence="2">A19</strain>
    </source>
</reference>
<evidence type="ECO:0000313" key="2">
    <source>
        <dbReference type="EMBL" id="UFZ05556.1"/>
    </source>
</evidence>
<keyword evidence="1" id="KW-0472">Membrane</keyword>
<sequence>MRVHGLRGKLRGVREGLREMKRISFKGVVIGNIVDILSTNLAIFPATIIIFIYSRSAAELAVSNPRALMESGLFKALMMTFGALCSVLGGYVSGRVAKHDEILNGALSSVLCIGFGVYATIGGRSARHLVVQLALIAVSPALAALGGYLSSRRKKPQ</sequence>
<keyword evidence="3" id="KW-1185">Reference proteome</keyword>
<dbReference type="RefSeq" id="WP_231323781.1">
    <property type="nucleotide sequence ID" value="NZ_CP088156.1"/>
</dbReference>
<dbReference type="EMBL" id="CP088156">
    <property type="protein sequence ID" value="UFZ05556.1"/>
    <property type="molecule type" value="Genomic_DNA"/>
</dbReference>
<evidence type="ECO:0008006" key="4">
    <source>
        <dbReference type="Google" id="ProtNLM"/>
    </source>
</evidence>
<accession>A0ABY3RE55</accession>
<keyword evidence="1" id="KW-1133">Transmembrane helix</keyword>
<feature type="transmembrane region" description="Helical" evidence="1">
    <location>
        <begin position="105"/>
        <end position="123"/>
    </location>
</feature>
<keyword evidence="1" id="KW-0812">Transmembrane</keyword>
<evidence type="ECO:0000256" key="1">
    <source>
        <dbReference type="SAM" id="Phobius"/>
    </source>
</evidence>
<evidence type="ECO:0000313" key="3">
    <source>
        <dbReference type="Proteomes" id="UP001431010"/>
    </source>
</evidence>
<feature type="transmembrane region" description="Helical" evidence="1">
    <location>
        <begin position="28"/>
        <end position="53"/>
    </location>
</feature>
<protein>
    <recommendedName>
        <fullName evidence="4">TIGR04086 family membrane protein</fullName>
    </recommendedName>
</protein>
<name>A0ABY3RE55_9BRAD</name>
<dbReference type="Proteomes" id="UP001431010">
    <property type="component" value="Chromosome"/>
</dbReference>
<feature type="transmembrane region" description="Helical" evidence="1">
    <location>
        <begin position="129"/>
        <end position="149"/>
    </location>
</feature>
<organism evidence="2 3">
    <name type="scientific">Bradyrhizobium ontarionense</name>
    <dbReference type="NCBI Taxonomy" id="2898149"/>
    <lineage>
        <taxon>Bacteria</taxon>
        <taxon>Pseudomonadati</taxon>
        <taxon>Pseudomonadota</taxon>
        <taxon>Alphaproteobacteria</taxon>
        <taxon>Hyphomicrobiales</taxon>
        <taxon>Nitrobacteraceae</taxon>
        <taxon>Bradyrhizobium</taxon>
    </lineage>
</organism>
<gene>
    <name evidence="2" type="ORF">LQG66_04345</name>
</gene>